<reference evidence="2 3" key="1">
    <citation type="submission" date="2023-11" db="EMBL/GenBank/DDBJ databases">
        <title>MicrobeMod: A computational toolkit for identifying prokaryotic methylation and restriction-modification with nanopore sequencing.</title>
        <authorList>
            <person name="Crits-Christoph A."/>
            <person name="Kang S.C."/>
            <person name="Lee H."/>
            <person name="Ostrov N."/>
        </authorList>
    </citation>
    <scope>NUCLEOTIDE SEQUENCE [LARGE SCALE GENOMIC DNA]</scope>
    <source>
        <strain evidence="2 3">ATCC 14820</strain>
    </source>
</reference>
<name>A0ABU4PJR5_9SPHN</name>
<accession>A0ABU4PJR5</accession>
<dbReference type="RefSeq" id="WP_010403339.1">
    <property type="nucleotide sequence ID" value="NZ_JAWXXV010000001.1"/>
</dbReference>
<keyword evidence="3" id="KW-1185">Reference proteome</keyword>
<organism evidence="2 3">
    <name type="scientific">Sphingomonas echinoides</name>
    <dbReference type="NCBI Taxonomy" id="59803"/>
    <lineage>
        <taxon>Bacteria</taxon>
        <taxon>Pseudomonadati</taxon>
        <taxon>Pseudomonadota</taxon>
        <taxon>Alphaproteobacteria</taxon>
        <taxon>Sphingomonadales</taxon>
        <taxon>Sphingomonadaceae</taxon>
        <taxon>Sphingomonas</taxon>
    </lineage>
</organism>
<sequence>MRIVFIGSFLALGFAPVPAMASNVDLPPVGCIVTHTDRLPNADLVDLVNAHFQPTSKGGKVAMTVVSKVVQNCRRAYGWGKPRENAAVQFFSMRVLREDAIERGRRFGLNEEIVARYVDGLTPDGRAIYAKGGVTPELNRAAFAHLQSAGVKIDGMAAADVQALGQALNMAVYSTIGEHDAEKAYAGK</sequence>
<dbReference type="Proteomes" id="UP001279660">
    <property type="component" value="Unassembled WGS sequence"/>
</dbReference>
<evidence type="ECO:0000313" key="2">
    <source>
        <dbReference type="EMBL" id="MDX5984426.1"/>
    </source>
</evidence>
<gene>
    <name evidence="2" type="ORF">SIL82_09140</name>
</gene>
<protein>
    <submittedName>
        <fullName evidence="2">Uncharacterized protein</fullName>
    </submittedName>
</protein>
<feature type="signal peptide" evidence="1">
    <location>
        <begin position="1"/>
        <end position="21"/>
    </location>
</feature>
<feature type="chain" id="PRO_5046000781" evidence="1">
    <location>
        <begin position="22"/>
        <end position="188"/>
    </location>
</feature>
<evidence type="ECO:0000256" key="1">
    <source>
        <dbReference type="SAM" id="SignalP"/>
    </source>
</evidence>
<proteinExistence type="predicted"/>
<keyword evidence="1" id="KW-0732">Signal</keyword>
<comment type="caution">
    <text evidence="2">The sequence shown here is derived from an EMBL/GenBank/DDBJ whole genome shotgun (WGS) entry which is preliminary data.</text>
</comment>
<dbReference type="EMBL" id="JAWXXV010000001">
    <property type="protein sequence ID" value="MDX5984426.1"/>
    <property type="molecule type" value="Genomic_DNA"/>
</dbReference>
<evidence type="ECO:0000313" key="3">
    <source>
        <dbReference type="Proteomes" id="UP001279660"/>
    </source>
</evidence>